<name>A0ABD3L7W5_EUCGL</name>
<dbReference type="AlphaFoldDB" id="A0ABD3L7W5"/>
<evidence type="ECO:0000256" key="2">
    <source>
        <dbReference type="ARBA" id="ARBA00009977"/>
    </source>
</evidence>
<dbReference type="EMBL" id="JBJKBG010000003">
    <property type="protein sequence ID" value="KAL3747918.1"/>
    <property type="molecule type" value="Genomic_DNA"/>
</dbReference>
<evidence type="ECO:0000256" key="9">
    <source>
        <dbReference type="SAM" id="Phobius"/>
    </source>
</evidence>
<dbReference type="GO" id="GO:0080143">
    <property type="term" value="P:regulation of amino acid export"/>
    <property type="evidence" value="ECO:0007669"/>
    <property type="project" value="UniProtKB-ARBA"/>
</dbReference>
<feature type="region of interest" description="Disordered" evidence="8">
    <location>
        <begin position="124"/>
        <end position="197"/>
    </location>
</feature>
<accession>A0ABD3L7W5</accession>
<keyword evidence="7 9" id="KW-0472">Membrane</keyword>
<proteinExistence type="inferred from homology"/>
<gene>
    <name evidence="10" type="ORF">ACJRO7_016696</name>
</gene>
<evidence type="ECO:0000256" key="4">
    <source>
        <dbReference type="ARBA" id="ARBA00022692"/>
    </source>
</evidence>
<evidence type="ECO:0000313" key="11">
    <source>
        <dbReference type="Proteomes" id="UP001634007"/>
    </source>
</evidence>
<dbReference type="GO" id="GO:0016020">
    <property type="term" value="C:membrane"/>
    <property type="evidence" value="ECO:0007669"/>
    <property type="project" value="UniProtKB-SubCell"/>
</dbReference>
<dbReference type="PANTHER" id="PTHR33228">
    <property type="entry name" value="PROTEIN GLUTAMINE DUMPER 4-RELATED"/>
    <property type="match status" value="1"/>
</dbReference>
<keyword evidence="4 9" id="KW-0812">Transmembrane</keyword>
<evidence type="ECO:0000256" key="8">
    <source>
        <dbReference type="SAM" id="MobiDB-lite"/>
    </source>
</evidence>
<dbReference type="InterPro" id="IPR040359">
    <property type="entry name" value="GDU"/>
</dbReference>
<evidence type="ECO:0000256" key="7">
    <source>
        <dbReference type="ARBA" id="ARBA00023136"/>
    </source>
</evidence>
<comment type="similarity">
    <text evidence="2">Belongs to the GLUTAMINE DUMPER 1 (TC 9.B.60) family.</text>
</comment>
<dbReference type="PANTHER" id="PTHR33228:SF49">
    <property type="entry name" value="PROTEIN GLUTAMINE DUMPER 5"/>
    <property type="match status" value="1"/>
</dbReference>
<keyword evidence="3" id="KW-0813">Transport</keyword>
<keyword evidence="11" id="KW-1185">Reference proteome</keyword>
<protein>
    <submittedName>
        <fullName evidence="10">Uncharacterized protein</fullName>
    </submittedName>
</protein>
<comment type="caution">
    <text evidence="10">The sequence shown here is derived from an EMBL/GenBank/DDBJ whole genome shotgun (WGS) entry which is preliminary data.</text>
</comment>
<evidence type="ECO:0000313" key="10">
    <source>
        <dbReference type="EMBL" id="KAL3747918.1"/>
    </source>
</evidence>
<evidence type="ECO:0000256" key="3">
    <source>
        <dbReference type="ARBA" id="ARBA00022448"/>
    </source>
</evidence>
<sequence length="197" mass="21090">MRILADTTYAPLSVAMESTPPAVPTASQQSPCHSPMPYLFVSLAAMLGLIGFTLLILACSYRRLSGSLSSTQGDEENGGEARTVDREGYSKAVKVHEEKIAVIMAGEERPTFLATPVCGRGPSFGDFQGKGKGDRESFDAKKDKDENINKTKEFDNVNNDDDVGGHVAHGHNTAADEENRGEGSRRSNAATELASIL</sequence>
<organism evidence="10 11">
    <name type="scientific">Eucalyptus globulus</name>
    <name type="common">Tasmanian blue gum</name>
    <dbReference type="NCBI Taxonomy" id="34317"/>
    <lineage>
        <taxon>Eukaryota</taxon>
        <taxon>Viridiplantae</taxon>
        <taxon>Streptophyta</taxon>
        <taxon>Embryophyta</taxon>
        <taxon>Tracheophyta</taxon>
        <taxon>Spermatophyta</taxon>
        <taxon>Magnoliopsida</taxon>
        <taxon>eudicotyledons</taxon>
        <taxon>Gunneridae</taxon>
        <taxon>Pentapetalae</taxon>
        <taxon>rosids</taxon>
        <taxon>malvids</taxon>
        <taxon>Myrtales</taxon>
        <taxon>Myrtaceae</taxon>
        <taxon>Myrtoideae</taxon>
        <taxon>Eucalypteae</taxon>
        <taxon>Eucalyptus</taxon>
    </lineage>
</organism>
<evidence type="ECO:0000256" key="5">
    <source>
        <dbReference type="ARBA" id="ARBA00022970"/>
    </source>
</evidence>
<keyword evidence="6 9" id="KW-1133">Transmembrane helix</keyword>
<evidence type="ECO:0000256" key="1">
    <source>
        <dbReference type="ARBA" id="ARBA00004167"/>
    </source>
</evidence>
<feature type="transmembrane region" description="Helical" evidence="9">
    <location>
        <begin position="38"/>
        <end position="59"/>
    </location>
</feature>
<dbReference type="GO" id="GO:0006865">
    <property type="term" value="P:amino acid transport"/>
    <property type="evidence" value="ECO:0007669"/>
    <property type="project" value="UniProtKB-KW"/>
</dbReference>
<reference evidence="10 11" key="1">
    <citation type="submission" date="2024-11" db="EMBL/GenBank/DDBJ databases">
        <title>Chromosome-level genome assembly of Eucalyptus globulus Labill. provides insights into its genome evolution.</title>
        <authorList>
            <person name="Li X."/>
        </authorList>
    </citation>
    <scope>NUCLEOTIDE SEQUENCE [LARGE SCALE GENOMIC DNA]</scope>
    <source>
        <strain evidence="10">CL2024</strain>
        <tissue evidence="10">Fresh tender leaves</tissue>
    </source>
</reference>
<evidence type="ECO:0000256" key="6">
    <source>
        <dbReference type="ARBA" id="ARBA00022989"/>
    </source>
</evidence>
<keyword evidence="5" id="KW-0029">Amino-acid transport</keyword>
<feature type="compositionally biased region" description="Basic and acidic residues" evidence="8">
    <location>
        <begin position="129"/>
        <end position="155"/>
    </location>
</feature>
<dbReference type="Proteomes" id="UP001634007">
    <property type="component" value="Unassembled WGS sequence"/>
</dbReference>
<comment type="subcellular location">
    <subcellularLocation>
        <location evidence="1">Membrane</location>
        <topology evidence="1">Single-pass membrane protein</topology>
    </subcellularLocation>
</comment>